<dbReference type="InterPro" id="IPR011050">
    <property type="entry name" value="Pectin_lyase_fold/virulence"/>
</dbReference>
<organism evidence="1 2">
    <name type="scientific">Cymbomonas tetramitiformis</name>
    <dbReference type="NCBI Taxonomy" id="36881"/>
    <lineage>
        <taxon>Eukaryota</taxon>
        <taxon>Viridiplantae</taxon>
        <taxon>Chlorophyta</taxon>
        <taxon>Pyramimonadophyceae</taxon>
        <taxon>Pyramimonadales</taxon>
        <taxon>Pyramimonadaceae</taxon>
        <taxon>Cymbomonas</taxon>
    </lineage>
</organism>
<name>A0AAE0KQN7_9CHLO</name>
<dbReference type="SUPFAM" id="SSF51126">
    <property type="entry name" value="Pectin lyase-like"/>
    <property type="match status" value="1"/>
</dbReference>
<protein>
    <submittedName>
        <fullName evidence="1">Uncharacterized protein</fullName>
    </submittedName>
</protein>
<evidence type="ECO:0000313" key="2">
    <source>
        <dbReference type="Proteomes" id="UP001190700"/>
    </source>
</evidence>
<evidence type="ECO:0000313" key="1">
    <source>
        <dbReference type="EMBL" id="KAK3256909.1"/>
    </source>
</evidence>
<proteinExistence type="predicted"/>
<reference evidence="1 2" key="1">
    <citation type="journal article" date="2015" name="Genome Biol. Evol.">
        <title>Comparative Genomics of a Bacterivorous Green Alga Reveals Evolutionary Causalities and Consequences of Phago-Mixotrophic Mode of Nutrition.</title>
        <authorList>
            <person name="Burns J.A."/>
            <person name="Paasch A."/>
            <person name="Narechania A."/>
            <person name="Kim E."/>
        </authorList>
    </citation>
    <scope>NUCLEOTIDE SEQUENCE [LARGE SCALE GENOMIC DNA]</scope>
    <source>
        <strain evidence="1 2">PLY_AMNH</strain>
    </source>
</reference>
<keyword evidence="2" id="KW-1185">Reference proteome</keyword>
<gene>
    <name evidence="1" type="ORF">CYMTET_33981</name>
</gene>
<sequence length="175" mass="18500">MRLRLEDVLMEENVCYGYGGALSATTALVLLSGITMVGNQGIYAGGAIDCVQANLYADGLHLAYNYAYYDGGGIQVGTGCRMELQAALVEMNRAGGNGGGLQVYGQVVVGLSVFTDCVAEDGAAISFTSLHTEVGAEDANYISNSTFSQNQARGNGAVFYVYIQEMVLSREHQLP</sequence>
<dbReference type="EMBL" id="LGRX02021229">
    <property type="protein sequence ID" value="KAK3256909.1"/>
    <property type="molecule type" value="Genomic_DNA"/>
</dbReference>
<dbReference type="Proteomes" id="UP001190700">
    <property type="component" value="Unassembled WGS sequence"/>
</dbReference>
<comment type="caution">
    <text evidence="1">The sequence shown here is derived from an EMBL/GenBank/DDBJ whole genome shotgun (WGS) entry which is preliminary data.</text>
</comment>
<dbReference type="AlphaFoldDB" id="A0AAE0KQN7"/>
<accession>A0AAE0KQN7</accession>